<evidence type="ECO:0000256" key="4">
    <source>
        <dbReference type="ARBA" id="ARBA00022982"/>
    </source>
</evidence>
<dbReference type="GO" id="GO:0046872">
    <property type="term" value="F:metal ion binding"/>
    <property type="evidence" value="ECO:0007669"/>
    <property type="project" value="UniProtKB-KW"/>
</dbReference>
<comment type="caution">
    <text evidence="9">The sequence shown here is derived from an EMBL/GenBank/DDBJ whole genome shotgun (WGS) entry which is preliminary data.</text>
</comment>
<dbReference type="PRINTS" id="PR00604">
    <property type="entry name" value="CYTCHRMECIAB"/>
</dbReference>
<dbReference type="InterPro" id="IPR036909">
    <property type="entry name" value="Cyt_c-like_dom_sf"/>
</dbReference>
<dbReference type="InterPro" id="IPR002327">
    <property type="entry name" value="Cyt_c_1A/1B"/>
</dbReference>
<evidence type="ECO:0000256" key="5">
    <source>
        <dbReference type="ARBA" id="ARBA00023004"/>
    </source>
</evidence>
<dbReference type="InterPro" id="IPR009056">
    <property type="entry name" value="Cyt_c-like_dom"/>
</dbReference>
<dbReference type="EMBL" id="JACLAX010000010">
    <property type="protein sequence ID" value="MBC2669742.1"/>
    <property type="molecule type" value="Genomic_DNA"/>
</dbReference>
<dbReference type="PANTHER" id="PTHR11961">
    <property type="entry name" value="CYTOCHROME C"/>
    <property type="match status" value="1"/>
</dbReference>
<name>A0A7X1G0I3_9SPHN</name>
<evidence type="ECO:0000256" key="6">
    <source>
        <dbReference type="PROSITE-ProRule" id="PRU00433"/>
    </source>
</evidence>
<protein>
    <submittedName>
        <fullName evidence="9">C-type cytochrome</fullName>
    </submittedName>
</protein>
<dbReference type="RefSeq" id="WP_185679606.1">
    <property type="nucleotide sequence ID" value="NZ_JACLAX010000010.1"/>
</dbReference>
<gene>
    <name evidence="9" type="ORF">H7F53_11365</name>
</gene>
<feature type="signal peptide" evidence="7">
    <location>
        <begin position="1"/>
        <end position="23"/>
    </location>
</feature>
<accession>A0A7X1G0I3</accession>
<evidence type="ECO:0000256" key="3">
    <source>
        <dbReference type="ARBA" id="ARBA00022723"/>
    </source>
</evidence>
<evidence type="ECO:0000313" key="10">
    <source>
        <dbReference type="Proteomes" id="UP000551327"/>
    </source>
</evidence>
<organism evidence="9 10">
    <name type="scientific">Novosphingobium piscinae</name>
    <dbReference type="NCBI Taxonomy" id="1507448"/>
    <lineage>
        <taxon>Bacteria</taxon>
        <taxon>Pseudomonadati</taxon>
        <taxon>Pseudomonadota</taxon>
        <taxon>Alphaproteobacteria</taxon>
        <taxon>Sphingomonadales</taxon>
        <taxon>Sphingomonadaceae</taxon>
        <taxon>Novosphingobium</taxon>
    </lineage>
</organism>
<reference evidence="9 10" key="1">
    <citation type="submission" date="2020-08" db="EMBL/GenBank/DDBJ databases">
        <title>The genome sequence of type strain Novosphingobium piscinae KCTC 42194.</title>
        <authorList>
            <person name="Liu Y."/>
        </authorList>
    </citation>
    <scope>NUCLEOTIDE SEQUENCE [LARGE SCALE GENOMIC DNA]</scope>
    <source>
        <strain evidence="9 10">KCTC 42194</strain>
    </source>
</reference>
<keyword evidence="2 6" id="KW-0349">Heme</keyword>
<dbReference type="Pfam" id="PF00034">
    <property type="entry name" value="Cytochrom_C"/>
    <property type="match status" value="1"/>
</dbReference>
<keyword evidence="10" id="KW-1185">Reference proteome</keyword>
<keyword evidence="1" id="KW-0813">Transport</keyword>
<feature type="domain" description="Cytochrome c" evidence="8">
    <location>
        <begin position="25"/>
        <end position="125"/>
    </location>
</feature>
<dbReference type="AlphaFoldDB" id="A0A7X1G0I3"/>
<evidence type="ECO:0000256" key="1">
    <source>
        <dbReference type="ARBA" id="ARBA00022448"/>
    </source>
</evidence>
<dbReference type="GO" id="GO:0020037">
    <property type="term" value="F:heme binding"/>
    <property type="evidence" value="ECO:0007669"/>
    <property type="project" value="InterPro"/>
</dbReference>
<evidence type="ECO:0000313" key="9">
    <source>
        <dbReference type="EMBL" id="MBC2669742.1"/>
    </source>
</evidence>
<dbReference type="SUPFAM" id="SSF46626">
    <property type="entry name" value="Cytochrome c"/>
    <property type="match status" value="1"/>
</dbReference>
<sequence length="125" mass="12602">MNRTIIAVALASATFALAPAAHAAGDAVKGKAVFAQCAACHKADASGKSTIGPNLWKVVGRPAGTLAGFNYSAAMKGAKRSWTPANLDAYLTAPAKAVPGNKMAFAGVKDATARANVIAYLGTLK</sequence>
<evidence type="ECO:0000259" key="8">
    <source>
        <dbReference type="PROSITE" id="PS51007"/>
    </source>
</evidence>
<keyword evidence="4" id="KW-0249">Electron transport</keyword>
<evidence type="ECO:0000256" key="7">
    <source>
        <dbReference type="SAM" id="SignalP"/>
    </source>
</evidence>
<proteinExistence type="predicted"/>
<evidence type="ECO:0000256" key="2">
    <source>
        <dbReference type="ARBA" id="ARBA00022617"/>
    </source>
</evidence>
<keyword evidence="5 6" id="KW-0408">Iron</keyword>
<dbReference type="GO" id="GO:0009055">
    <property type="term" value="F:electron transfer activity"/>
    <property type="evidence" value="ECO:0007669"/>
    <property type="project" value="InterPro"/>
</dbReference>
<feature type="chain" id="PRO_5031197073" evidence="7">
    <location>
        <begin position="24"/>
        <end position="125"/>
    </location>
</feature>
<dbReference type="PROSITE" id="PS51007">
    <property type="entry name" value="CYTC"/>
    <property type="match status" value="1"/>
</dbReference>
<keyword evidence="7" id="KW-0732">Signal</keyword>
<dbReference type="Gene3D" id="1.10.760.10">
    <property type="entry name" value="Cytochrome c-like domain"/>
    <property type="match status" value="1"/>
</dbReference>
<dbReference type="Proteomes" id="UP000551327">
    <property type="component" value="Unassembled WGS sequence"/>
</dbReference>
<keyword evidence="3 6" id="KW-0479">Metal-binding</keyword>